<evidence type="ECO:0000256" key="2">
    <source>
        <dbReference type="ARBA" id="ARBA00022598"/>
    </source>
</evidence>
<evidence type="ECO:0000256" key="3">
    <source>
        <dbReference type="ARBA" id="ARBA00022741"/>
    </source>
</evidence>
<accession>A0A3B1B927</accession>
<keyword evidence="3" id="KW-0547">Nucleotide-binding</keyword>
<dbReference type="GO" id="GO:0006437">
    <property type="term" value="P:tyrosyl-tRNA aminoacylation"/>
    <property type="evidence" value="ECO:0007669"/>
    <property type="project" value="InterPro"/>
</dbReference>
<evidence type="ECO:0000256" key="1">
    <source>
        <dbReference type="ARBA" id="ARBA00013160"/>
    </source>
</evidence>
<dbReference type="AlphaFoldDB" id="A0A3B1B927"/>
<dbReference type="GO" id="GO:0004831">
    <property type="term" value="F:tyrosine-tRNA ligase activity"/>
    <property type="evidence" value="ECO:0007669"/>
    <property type="project" value="UniProtKB-EC"/>
</dbReference>
<dbReference type="InterPro" id="IPR024088">
    <property type="entry name" value="Tyr-tRNA-ligase_bac-type"/>
</dbReference>
<reference evidence="9" key="1">
    <citation type="submission" date="2018-06" db="EMBL/GenBank/DDBJ databases">
        <authorList>
            <person name="Zhirakovskaya E."/>
        </authorList>
    </citation>
    <scope>NUCLEOTIDE SEQUENCE</scope>
</reference>
<dbReference type="InterPro" id="IPR001412">
    <property type="entry name" value="aa-tRNA-synth_I_CS"/>
</dbReference>
<proteinExistence type="predicted"/>
<evidence type="ECO:0000256" key="5">
    <source>
        <dbReference type="ARBA" id="ARBA00022917"/>
    </source>
</evidence>
<dbReference type="InterPro" id="IPR002307">
    <property type="entry name" value="Tyr-tRNA-ligase"/>
</dbReference>
<comment type="catalytic activity">
    <reaction evidence="7">
        <text>tRNA(Tyr) + L-tyrosine + ATP = L-tyrosyl-tRNA(Tyr) + AMP + diphosphate + H(+)</text>
        <dbReference type="Rhea" id="RHEA:10220"/>
        <dbReference type="Rhea" id="RHEA-COMP:9706"/>
        <dbReference type="Rhea" id="RHEA-COMP:9707"/>
        <dbReference type="ChEBI" id="CHEBI:15378"/>
        <dbReference type="ChEBI" id="CHEBI:30616"/>
        <dbReference type="ChEBI" id="CHEBI:33019"/>
        <dbReference type="ChEBI" id="CHEBI:58315"/>
        <dbReference type="ChEBI" id="CHEBI:78442"/>
        <dbReference type="ChEBI" id="CHEBI:78536"/>
        <dbReference type="ChEBI" id="CHEBI:456215"/>
        <dbReference type="EC" id="6.1.1.1"/>
    </reaction>
</comment>
<dbReference type="InterPro" id="IPR002305">
    <property type="entry name" value="aa-tRNA-synth_Ic"/>
</dbReference>
<feature type="region of interest" description="Disordered" evidence="8">
    <location>
        <begin position="85"/>
        <end position="112"/>
    </location>
</feature>
<feature type="non-terminal residue" evidence="9">
    <location>
        <position position="112"/>
    </location>
</feature>
<protein>
    <recommendedName>
        <fullName evidence="1">tyrosine--tRNA ligase</fullName>
        <ecNumber evidence="1">6.1.1.1</ecNumber>
    </recommendedName>
</protein>
<dbReference type="EC" id="6.1.1.1" evidence="1"/>
<keyword evidence="6 9" id="KW-0030">Aminoacyl-tRNA synthetase</keyword>
<keyword evidence="4" id="KW-0067">ATP-binding</keyword>
<dbReference type="PANTHER" id="PTHR11766:SF1">
    <property type="entry name" value="TYROSINE--TRNA LIGASE"/>
    <property type="match status" value="1"/>
</dbReference>
<keyword evidence="2 9" id="KW-0436">Ligase</keyword>
<organism evidence="9">
    <name type="scientific">hydrothermal vent metagenome</name>
    <dbReference type="NCBI Taxonomy" id="652676"/>
    <lineage>
        <taxon>unclassified sequences</taxon>
        <taxon>metagenomes</taxon>
        <taxon>ecological metagenomes</taxon>
    </lineage>
</organism>
<evidence type="ECO:0000256" key="4">
    <source>
        <dbReference type="ARBA" id="ARBA00022840"/>
    </source>
</evidence>
<name>A0A3B1B927_9ZZZZ</name>
<dbReference type="Pfam" id="PF00579">
    <property type="entry name" value="tRNA-synt_1b"/>
    <property type="match status" value="1"/>
</dbReference>
<dbReference type="InterPro" id="IPR014729">
    <property type="entry name" value="Rossmann-like_a/b/a_fold"/>
</dbReference>
<dbReference type="PANTHER" id="PTHR11766">
    <property type="entry name" value="TYROSYL-TRNA SYNTHETASE"/>
    <property type="match status" value="1"/>
</dbReference>
<keyword evidence="5" id="KW-0648">Protein biosynthesis</keyword>
<evidence type="ECO:0000256" key="6">
    <source>
        <dbReference type="ARBA" id="ARBA00023146"/>
    </source>
</evidence>
<dbReference type="EMBL" id="UOGA01000012">
    <property type="protein sequence ID" value="VAX14786.1"/>
    <property type="molecule type" value="Genomic_DNA"/>
</dbReference>
<dbReference type="PROSITE" id="PS00178">
    <property type="entry name" value="AA_TRNA_LIGASE_I"/>
    <property type="match status" value="1"/>
</dbReference>
<sequence length="112" mass="12614">MFKPAKQQLEIIRRGAVEILIEDDLLKKLERSIKTGKPLKIKAGFDPTAPDLHLGHTVLIQKLRQFQQLGHRVMFLIGDFTGRIGDPTGASETRPPLTPEQINENAATYKEQ</sequence>
<dbReference type="Gene3D" id="3.40.50.620">
    <property type="entry name" value="HUPs"/>
    <property type="match status" value="1"/>
</dbReference>
<evidence type="ECO:0000256" key="8">
    <source>
        <dbReference type="SAM" id="MobiDB-lite"/>
    </source>
</evidence>
<dbReference type="SUPFAM" id="SSF52374">
    <property type="entry name" value="Nucleotidylyl transferase"/>
    <property type="match status" value="1"/>
</dbReference>
<dbReference type="GO" id="GO:0005829">
    <property type="term" value="C:cytosol"/>
    <property type="evidence" value="ECO:0007669"/>
    <property type="project" value="TreeGrafter"/>
</dbReference>
<gene>
    <name evidence="9" type="ORF">MNBD_NITROSPINAE04-208</name>
</gene>
<dbReference type="GO" id="GO:0005524">
    <property type="term" value="F:ATP binding"/>
    <property type="evidence" value="ECO:0007669"/>
    <property type="project" value="UniProtKB-KW"/>
</dbReference>
<dbReference type="NCBIfam" id="TIGR00234">
    <property type="entry name" value="tyrS"/>
    <property type="match status" value="1"/>
</dbReference>
<evidence type="ECO:0000256" key="7">
    <source>
        <dbReference type="ARBA" id="ARBA00048248"/>
    </source>
</evidence>
<evidence type="ECO:0000313" key="9">
    <source>
        <dbReference type="EMBL" id="VAX14786.1"/>
    </source>
</evidence>